<keyword evidence="5 8" id="KW-0472">Membrane</keyword>
<reference evidence="12 13" key="1">
    <citation type="submission" date="2019-06" db="EMBL/GenBank/DDBJ databases">
        <title>Sequencing the genomes of 1000 actinobacteria strains.</title>
        <authorList>
            <person name="Klenk H.-P."/>
        </authorList>
    </citation>
    <scope>NUCLEOTIDE SEQUENCE [LARGE SCALE GENOMIC DNA]</scope>
    <source>
        <strain evidence="12 13">DSM 46837</strain>
    </source>
</reference>
<sequence>MIPRSVVATLQVELVAVERKIWSGEATMVIARTTEGELGVLPGHAPLLGELAGGGVVTIRTESGEDVVVAAHGGFLSVTERGVSILAETAEIAGEIDVERAREALRRAEGNGDDPEAVDAARRAQSRLRAAGESA</sequence>
<evidence type="ECO:0000256" key="1">
    <source>
        <dbReference type="ARBA" id="ARBA00004202"/>
    </source>
</evidence>
<comment type="similarity">
    <text evidence="2 8 9">Belongs to the ATPase epsilon chain family.</text>
</comment>
<dbReference type="InterPro" id="IPR001469">
    <property type="entry name" value="ATP_synth_F1_dsu/esu"/>
</dbReference>
<comment type="subunit">
    <text evidence="8 9">F-type ATPases have 2 components, CF(1) - the catalytic core - and CF(0) - the membrane proton channel. CF(1) has five subunits: alpha(3), beta(3), gamma(1), delta(1), epsilon(1). CF(0) has three main subunits: a, b and c.</text>
</comment>
<dbReference type="InterPro" id="IPR020546">
    <property type="entry name" value="ATP_synth_F1_dsu/esu_N"/>
</dbReference>
<dbReference type="NCBIfam" id="NF009977">
    <property type="entry name" value="PRK13442.1"/>
    <property type="match status" value="1"/>
</dbReference>
<dbReference type="GO" id="GO:0046933">
    <property type="term" value="F:proton-transporting ATP synthase activity, rotational mechanism"/>
    <property type="evidence" value="ECO:0007669"/>
    <property type="project" value="UniProtKB-UniRule"/>
</dbReference>
<evidence type="ECO:0000256" key="3">
    <source>
        <dbReference type="ARBA" id="ARBA00022448"/>
    </source>
</evidence>
<dbReference type="HAMAP" id="MF_00530">
    <property type="entry name" value="ATP_synth_epsil_bac"/>
    <property type="match status" value="1"/>
</dbReference>
<comment type="caution">
    <text evidence="12">The sequence shown here is derived from an EMBL/GenBank/DDBJ whole genome shotgun (WGS) entry which is preliminary data.</text>
</comment>
<evidence type="ECO:0000313" key="12">
    <source>
        <dbReference type="EMBL" id="TQN41724.1"/>
    </source>
</evidence>
<protein>
    <recommendedName>
        <fullName evidence="8">ATP synthase epsilon chain</fullName>
    </recommendedName>
    <alternativeName>
        <fullName evidence="8">ATP synthase F1 sector epsilon subunit</fullName>
    </alternativeName>
    <alternativeName>
        <fullName evidence="8">F-ATPase epsilon subunit</fullName>
    </alternativeName>
</protein>
<evidence type="ECO:0000256" key="10">
    <source>
        <dbReference type="SAM" id="MobiDB-lite"/>
    </source>
</evidence>
<dbReference type="EMBL" id="VFQE01000001">
    <property type="protein sequence ID" value="TQN41724.1"/>
    <property type="molecule type" value="Genomic_DNA"/>
</dbReference>
<dbReference type="InterPro" id="IPR036771">
    <property type="entry name" value="ATPsynth_dsu/esu_N"/>
</dbReference>
<dbReference type="PANTHER" id="PTHR13822">
    <property type="entry name" value="ATP SYNTHASE DELTA/EPSILON CHAIN"/>
    <property type="match status" value="1"/>
</dbReference>
<feature type="domain" description="ATP synthase F1 complex delta/epsilon subunit N-terminal" evidence="11">
    <location>
        <begin position="10"/>
        <end position="90"/>
    </location>
</feature>
<dbReference type="GO" id="GO:0045259">
    <property type="term" value="C:proton-transporting ATP synthase complex"/>
    <property type="evidence" value="ECO:0007669"/>
    <property type="project" value="UniProtKB-KW"/>
</dbReference>
<dbReference type="Gene3D" id="2.60.15.10">
    <property type="entry name" value="F0F1 ATP synthase delta/epsilon subunit, N-terminal"/>
    <property type="match status" value="1"/>
</dbReference>
<evidence type="ECO:0000256" key="7">
    <source>
        <dbReference type="ARBA" id="ARBA00023310"/>
    </source>
</evidence>
<dbReference type="SUPFAM" id="SSF51344">
    <property type="entry name" value="Epsilon subunit of F1F0-ATP synthase N-terminal domain"/>
    <property type="match status" value="1"/>
</dbReference>
<evidence type="ECO:0000313" key="13">
    <source>
        <dbReference type="Proteomes" id="UP000319865"/>
    </source>
</evidence>
<keyword evidence="7 8" id="KW-0066">ATP synthesis</keyword>
<dbReference type="GO" id="GO:0005886">
    <property type="term" value="C:plasma membrane"/>
    <property type="evidence" value="ECO:0007669"/>
    <property type="project" value="UniProtKB-SubCell"/>
</dbReference>
<keyword evidence="8" id="KW-1003">Cell membrane</keyword>
<gene>
    <name evidence="8" type="primary">atpC</name>
    <name evidence="12" type="ORF">FHU33_1102</name>
</gene>
<keyword evidence="4 8" id="KW-0406">Ion transport</keyword>
<comment type="subcellular location">
    <subcellularLocation>
        <location evidence="1 8">Cell membrane</location>
        <topology evidence="1 8">Peripheral membrane protein</topology>
    </subcellularLocation>
</comment>
<dbReference type="CDD" id="cd12152">
    <property type="entry name" value="F1-ATPase_delta"/>
    <property type="match status" value="1"/>
</dbReference>
<dbReference type="Pfam" id="PF02823">
    <property type="entry name" value="ATP-synt_DE_N"/>
    <property type="match status" value="1"/>
</dbReference>
<keyword evidence="6 8" id="KW-0139">CF(1)</keyword>
<dbReference type="NCBIfam" id="NF001852">
    <property type="entry name" value="PRK00571.2-5"/>
    <property type="match status" value="1"/>
</dbReference>
<evidence type="ECO:0000259" key="11">
    <source>
        <dbReference type="Pfam" id="PF02823"/>
    </source>
</evidence>
<keyword evidence="13" id="KW-1185">Reference proteome</keyword>
<accession>A0A543PCC3</accession>
<dbReference type="NCBIfam" id="TIGR01216">
    <property type="entry name" value="ATP_synt_epsi"/>
    <property type="match status" value="1"/>
</dbReference>
<organism evidence="12 13">
    <name type="scientific">Blastococcus colisei</name>
    <dbReference type="NCBI Taxonomy" id="1564162"/>
    <lineage>
        <taxon>Bacteria</taxon>
        <taxon>Bacillati</taxon>
        <taxon>Actinomycetota</taxon>
        <taxon>Actinomycetes</taxon>
        <taxon>Geodermatophilales</taxon>
        <taxon>Geodermatophilaceae</taxon>
        <taxon>Blastococcus</taxon>
    </lineage>
</organism>
<dbReference type="PANTHER" id="PTHR13822:SF10">
    <property type="entry name" value="ATP SYNTHASE EPSILON CHAIN, CHLOROPLASTIC"/>
    <property type="match status" value="1"/>
</dbReference>
<dbReference type="AlphaFoldDB" id="A0A543PCC3"/>
<proteinExistence type="inferred from homology"/>
<dbReference type="Proteomes" id="UP000319865">
    <property type="component" value="Unassembled WGS sequence"/>
</dbReference>
<evidence type="ECO:0000256" key="4">
    <source>
        <dbReference type="ARBA" id="ARBA00023065"/>
    </source>
</evidence>
<keyword evidence="3 8" id="KW-0813">Transport</keyword>
<evidence type="ECO:0000256" key="2">
    <source>
        <dbReference type="ARBA" id="ARBA00005712"/>
    </source>
</evidence>
<evidence type="ECO:0000256" key="8">
    <source>
        <dbReference type="HAMAP-Rule" id="MF_00530"/>
    </source>
</evidence>
<evidence type="ECO:0000256" key="9">
    <source>
        <dbReference type="RuleBase" id="RU003656"/>
    </source>
</evidence>
<name>A0A543PCC3_9ACTN</name>
<feature type="region of interest" description="Disordered" evidence="10">
    <location>
        <begin position="107"/>
        <end position="135"/>
    </location>
</feature>
<dbReference type="GO" id="GO:0005524">
    <property type="term" value="F:ATP binding"/>
    <property type="evidence" value="ECO:0007669"/>
    <property type="project" value="UniProtKB-UniRule"/>
</dbReference>
<comment type="function">
    <text evidence="8">Produces ATP from ADP in the presence of a proton gradient across the membrane.</text>
</comment>
<evidence type="ECO:0000256" key="6">
    <source>
        <dbReference type="ARBA" id="ARBA00023196"/>
    </source>
</evidence>
<keyword evidence="8" id="KW-0375">Hydrogen ion transport</keyword>
<evidence type="ECO:0000256" key="5">
    <source>
        <dbReference type="ARBA" id="ARBA00023136"/>
    </source>
</evidence>